<proteinExistence type="predicted"/>
<gene>
    <name evidence="3" type="ORF">Bhyg_08623</name>
</gene>
<evidence type="ECO:0000313" key="4">
    <source>
        <dbReference type="Proteomes" id="UP001151699"/>
    </source>
</evidence>
<protein>
    <submittedName>
        <fullName evidence="3">Uncharacterized protein</fullName>
    </submittedName>
</protein>
<keyword evidence="1" id="KW-1133">Transmembrane helix</keyword>
<dbReference type="OrthoDB" id="10530549at2759"/>
<feature type="chain" id="PRO_5040321706" evidence="2">
    <location>
        <begin position="24"/>
        <end position="83"/>
    </location>
</feature>
<dbReference type="Proteomes" id="UP001151699">
    <property type="component" value="Chromosome B"/>
</dbReference>
<keyword evidence="1" id="KW-0472">Membrane</keyword>
<keyword evidence="2" id="KW-0732">Signal</keyword>
<evidence type="ECO:0000256" key="2">
    <source>
        <dbReference type="SAM" id="SignalP"/>
    </source>
</evidence>
<dbReference type="EMBL" id="WJQU01000002">
    <property type="protein sequence ID" value="KAJ6643659.1"/>
    <property type="molecule type" value="Genomic_DNA"/>
</dbReference>
<evidence type="ECO:0000313" key="3">
    <source>
        <dbReference type="EMBL" id="KAJ6643659.1"/>
    </source>
</evidence>
<feature type="signal peptide" evidence="2">
    <location>
        <begin position="1"/>
        <end position="23"/>
    </location>
</feature>
<reference evidence="3" key="1">
    <citation type="submission" date="2022-07" db="EMBL/GenBank/DDBJ databases">
        <authorList>
            <person name="Trinca V."/>
            <person name="Uliana J.V.C."/>
            <person name="Torres T.T."/>
            <person name="Ward R.J."/>
            <person name="Monesi N."/>
        </authorList>
    </citation>
    <scope>NUCLEOTIDE SEQUENCE</scope>
    <source>
        <strain evidence="3">HSMRA1968</strain>
        <tissue evidence="3">Whole embryos</tissue>
    </source>
</reference>
<comment type="caution">
    <text evidence="3">The sequence shown here is derived from an EMBL/GenBank/DDBJ whole genome shotgun (WGS) entry which is preliminary data.</text>
</comment>
<feature type="transmembrane region" description="Helical" evidence="1">
    <location>
        <begin position="41"/>
        <end position="59"/>
    </location>
</feature>
<name>A0A9Q0N6R3_9DIPT</name>
<keyword evidence="4" id="KW-1185">Reference proteome</keyword>
<keyword evidence="1" id="KW-0812">Transmembrane</keyword>
<accession>A0A9Q0N6R3</accession>
<sequence>MIANKANGRLFIFFFIGLLSAAALIDENVATDGDLTPSETVFIGPVGAFLTTLGLTYFYQCLGFRPYRRDPRYRYYDRFDDDD</sequence>
<evidence type="ECO:0000256" key="1">
    <source>
        <dbReference type="SAM" id="Phobius"/>
    </source>
</evidence>
<dbReference type="AlphaFoldDB" id="A0A9Q0N6R3"/>
<organism evidence="3 4">
    <name type="scientific">Pseudolycoriella hygida</name>
    <dbReference type="NCBI Taxonomy" id="35572"/>
    <lineage>
        <taxon>Eukaryota</taxon>
        <taxon>Metazoa</taxon>
        <taxon>Ecdysozoa</taxon>
        <taxon>Arthropoda</taxon>
        <taxon>Hexapoda</taxon>
        <taxon>Insecta</taxon>
        <taxon>Pterygota</taxon>
        <taxon>Neoptera</taxon>
        <taxon>Endopterygota</taxon>
        <taxon>Diptera</taxon>
        <taxon>Nematocera</taxon>
        <taxon>Sciaroidea</taxon>
        <taxon>Sciaridae</taxon>
        <taxon>Pseudolycoriella</taxon>
    </lineage>
</organism>